<reference evidence="2" key="1">
    <citation type="submission" date="2015-04" db="EMBL/GenBank/DDBJ databases">
        <title>The genome sequence of the plant pathogenic Rhizarian Plasmodiophora brassicae reveals insights in its biotrophic life cycle and the origin of chitin synthesis.</title>
        <authorList>
            <person name="Schwelm A."/>
            <person name="Fogelqvist J."/>
            <person name="Knaust A."/>
            <person name="Julke S."/>
            <person name="Lilja T."/>
            <person name="Dhandapani V."/>
            <person name="Bonilla-Rosso G."/>
            <person name="Karlsson M."/>
            <person name="Shevchenko A."/>
            <person name="Choi S.R."/>
            <person name="Kim H.G."/>
            <person name="Park J.Y."/>
            <person name="Lim Y.P."/>
            <person name="Ludwig-Muller J."/>
            <person name="Dixelius C."/>
        </authorList>
    </citation>
    <scope>NUCLEOTIDE SEQUENCE</scope>
    <source>
        <tissue evidence="2">Potato root galls</tissue>
    </source>
</reference>
<organism evidence="2">
    <name type="scientific">Spongospora subterranea</name>
    <dbReference type="NCBI Taxonomy" id="70186"/>
    <lineage>
        <taxon>Eukaryota</taxon>
        <taxon>Sar</taxon>
        <taxon>Rhizaria</taxon>
        <taxon>Endomyxa</taxon>
        <taxon>Phytomyxea</taxon>
        <taxon>Plasmodiophorida</taxon>
        <taxon>Plasmodiophoridae</taxon>
        <taxon>Spongospora</taxon>
    </lineage>
</organism>
<keyword evidence="1" id="KW-0812">Transmembrane</keyword>
<feature type="transmembrane region" description="Helical" evidence="1">
    <location>
        <begin position="85"/>
        <end position="107"/>
    </location>
</feature>
<protein>
    <submittedName>
        <fullName evidence="2">Uncharacterized protein</fullName>
    </submittedName>
</protein>
<evidence type="ECO:0000256" key="1">
    <source>
        <dbReference type="SAM" id="Phobius"/>
    </source>
</evidence>
<accession>A0A0H5R305</accession>
<keyword evidence="1" id="KW-1133">Transmembrane helix</keyword>
<proteinExistence type="predicted"/>
<sequence>CITQIKNVVSDSDSTLRSISIPCWLWVDDIGFDHSRIWTWYYVDPFTCGPNVGQCRRHLSASLVVVSRCNHFKASRYSGHRSVWISLYFTMLIVSLIVHALLVVLLVDFNRNVRDINLTISDEKVLNILKIWHRDPTFNSIPIAVG</sequence>
<evidence type="ECO:0000313" key="2">
    <source>
        <dbReference type="EMBL" id="CRZ02309.1"/>
    </source>
</evidence>
<keyword evidence="1" id="KW-0472">Membrane</keyword>
<dbReference type="AlphaFoldDB" id="A0A0H5R305"/>
<dbReference type="EMBL" id="HACM01001867">
    <property type="protein sequence ID" value="CRZ02309.1"/>
    <property type="molecule type" value="Transcribed_RNA"/>
</dbReference>
<name>A0A0H5R305_9EUKA</name>
<feature type="non-terminal residue" evidence="2">
    <location>
        <position position="1"/>
    </location>
</feature>